<dbReference type="Proteomes" id="UP001295684">
    <property type="component" value="Unassembled WGS sequence"/>
</dbReference>
<protein>
    <submittedName>
        <fullName evidence="1">Uncharacterized protein</fullName>
    </submittedName>
</protein>
<reference evidence="1" key="1">
    <citation type="submission" date="2023-07" db="EMBL/GenBank/DDBJ databases">
        <authorList>
            <consortium name="AG Swart"/>
            <person name="Singh M."/>
            <person name="Singh A."/>
            <person name="Seah K."/>
            <person name="Emmerich C."/>
        </authorList>
    </citation>
    <scope>NUCLEOTIDE SEQUENCE</scope>
    <source>
        <strain evidence="1">DP1</strain>
    </source>
</reference>
<comment type="caution">
    <text evidence="1">The sequence shown here is derived from an EMBL/GenBank/DDBJ whole genome shotgun (WGS) entry which is preliminary data.</text>
</comment>
<evidence type="ECO:0000313" key="2">
    <source>
        <dbReference type="Proteomes" id="UP001295684"/>
    </source>
</evidence>
<name>A0AAD1UTV0_EUPCR</name>
<proteinExistence type="predicted"/>
<evidence type="ECO:0000313" key="1">
    <source>
        <dbReference type="EMBL" id="CAI2371475.1"/>
    </source>
</evidence>
<gene>
    <name evidence="1" type="ORF">ECRASSUSDP1_LOCUS12798</name>
</gene>
<dbReference type="EMBL" id="CAMPGE010012713">
    <property type="protein sequence ID" value="CAI2371475.1"/>
    <property type="molecule type" value="Genomic_DNA"/>
</dbReference>
<sequence length="291" mass="34100">MNLNKERKVYGRNGQLKKSFMTVNRSRIRRSLCVDIDSKVLKNSIMLPKLRDPSISMQKQFETNQMVVKQKASPKGSVKRSSIQIGFENERTLKVIATFKTFLVRKGYRAFRDFVKAKTLLLGGKHSNKERNIKKFCREKKCSYEIIYNILANRKMRIYMKPFQRKESLNCIPKYKNFKVFRKMNKRDKIKPGEEWKHTQMYLGAHLSPSCMPSPMQVPSTTKPRKKRVLEFQSPSNSKGNITFLGLERRKYKNKRDILMTKAIKKPYIGIKKSNSSVKEFKVCVLPPVCN</sequence>
<keyword evidence="2" id="KW-1185">Reference proteome</keyword>
<organism evidence="1 2">
    <name type="scientific">Euplotes crassus</name>
    <dbReference type="NCBI Taxonomy" id="5936"/>
    <lineage>
        <taxon>Eukaryota</taxon>
        <taxon>Sar</taxon>
        <taxon>Alveolata</taxon>
        <taxon>Ciliophora</taxon>
        <taxon>Intramacronucleata</taxon>
        <taxon>Spirotrichea</taxon>
        <taxon>Hypotrichia</taxon>
        <taxon>Euplotida</taxon>
        <taxon>Euplotidae</taxon>
        <taxon>Moneuplotes</taxon>
    </lineage>
</organism>
<accession>A0AAD1UTV0</accession>
<dbReference type="AlphaFoldDB" id="A0AAD1UTV0"/>